<dbReference type="Pfam" id="PF07883">
    <property type="entry name" value="Cupin_2"/>
    <property type="match status" value="1"/>
</dbReference>
<dbReference type="Proteomes" id="UP000557204">
    <property type="component" value="Unassembled WGS sequence"/>
</dbReference>
<feature type="domain" description="Cupin type-2" evidence="1">
    <location>
        <begin position="39"/>
        <end position="96"/>
    </location>
</feature>
<comment type="caution">
    <text evidence="2">The sequence shown here is derived from an EMBL/GenBank/DDBJ whole genome shotgun (WGS) entry which is preliminary data.</text>
</comment>
<dbReference type="InterPro" id="IPR013096">
    <property type="entry name" value="Cupin_2"/>
</dbReference>
<sequence>MRIHHLDLVPLDGAAGVAMSMLRPGTDPARVRVDVAVIDAGSRLPRHPAGRDQAFYVVAGTGQVAADDEVRTDVGPGDLVTWEAGEQHTTWATTRLTAVIVQETRP</sequence>
<dbReference type="RefSeq" id="WP_171246629.1">
    <property type="nucleotide sequence ID" value="NZ_JABFAJ010000011.1"/>
</dbReference>
<dbReference type="InterPro" id="IPR011051">
    <property type="entry name" value="RmlC_Cupin_sf"/>
</dbReference>
<evidence type="ECO:0000313" key="2">
    <source>
        <dbReference type="EMBL" id="NNU27121.1"/>
    </source>
</evidence>
<dbReference type="SUPFAM" id="SSF51182">
    <property type="entry name" value="RmlC-like cupins"/>
    <property type="match status" value="1"/>
</dbReference>
<protein>
    <submittedName>
        <fullName evidence="2">Cupin domain-containing protein</fullName>
    </submittedName>
</protein>
<keyword evidence="3" id="KW-1185">Reference proteome</keyword>
<evidence type="ECO:0000259" key="1">
    <source>
        <dbReference type="Pfam" id="PF07883"/>
    </source>
</evidence>
<proteinExistence type="predicted"/>
<evidence type="ECO:0000313" key="3">
    <source>
        <dbReference type="Proteomes" id="UP000557204"/>
    </source>
</evidence>
<dbReference type="EMBL" id="JABFAJ010000011">
    <property type="protein sequence ID" value="NNU27121.1"/>
    <property type="molecule type" value="Genomic_DNA"/>
</dbReference>
<organism evidence="2 3">
    <name type="scientific">Isoptericola sediminis</name>
    <dbReference type="NCBI Taxonomy" id="2733572"/>
    <lineage>
        <taxon>Bacteria</taxon>
        <taxon>Bacillati</taxon>
        <taxon>Actinomycetota</taxon>
        <taxon>Actinomycetes</taxon>
        <taxon>Micrococcales</taxon>
        <taxon>Promicromonosporaceae</taxon>
        <taxon>Isoptericola</taxon>
    </lineage>
</organism>
<accession>A0A849K2W9</accession>
<dbReference type="AlphaFoldDB" id="A0A849K2W9"/>
<dbReference type="Gene3D" id="2.60.120.10">
    <property type="entry name" value="Jelly Rolls"/>
    <property type="match status" value="1"/>
</dbReference>
<gene>
    <name evidence="2" type="ORF">HLI28_06135</name>
</gene>
<name>A0A849K2W9_9MICO</name>
<reference evidence="2 3" key="1">
    <citation type="submission" date="2020-05" db="EMBL/GenBank/DDBJ databases">
        <title>Genome sequence of Isoptericola sp. JC619 isolated from Chilika lagoon, India.</title>
        <authorList>
            <person name="Kumar D."/>
            <person name="Appam K."/>
            <person name="Gandham S."/>
            <person name="Uppada J."/>
            <person name="Sasikala C."/>
            <person name="Venkata Ramana C."/>
        </authorList>
    </citation>
    <scope>NUCLEOTIDE SEQUENCE [LARGE SCALE GENOMIC DNA]</scope>
    <source>
        <strain evidence="2 3">JC619</strain>
    </source>
</reference>
<dbReference type="InterPro" id="IPR014710">
    <property type="entry name" value="RmlC-like_jellyroll"/>
</dbReference>